<dbReference type="WBParaSite" id="RSKR_0000597500.1">
    <property type="protein sequence ID" value="RSKR_0000597500.1"/>
    <property type="gene ID" value="RSKR_0000597500"/>
</dbReference>
<evidence type="ECO:0000313" key="1">
    <source>
        <dbReference type="Proteomes" id="UP000095286"/>
    </source>
</evidence>
<organism evidence="1 2">
    <name type="scientific">Rhabditophanes sp. KR3021</name>
    <dbReference type="NCBI Taxonomy" id="114890"/>
    <lineage>
        <taxon>Eukaryota</taxon>
        <taxon>Metazoa</taxon>
        <taxon>Ecdysozoa</taxon>
        <taxon>Nematoda</taxon>
        <taxon>Chromadorea</taxon>
        <taxon>Rhabditida</taxon>
        <taxon>Tylenchina</taxon>
        <taxon>Panagrolaimomorpha</taxon>
        <taxon>Strongyloidoidea</taxon>
        <taxon>Alloionematidae</taxon>
        <taxon>Rhabditophanes</taxon>
    </lineage>
</organism>
<name>A0AC35TZ62_9BILA</name>
<dbReference type="Proteomes" id="UP000095286">
    <property type="component" value="Unplaced"/>
</dbReference>
<sequence length="132" mass="14826">MGMQLSQAGKGLQPNALTGKLTVNISKYISFLVRSNSNRASITNVGRTNYIKGYLVEVMRGDGSVVMARCNQPYHVAQLPLDLKSLSDEERRQRLAARKPKSKKVVGEEIDDGFNVDEYSKFWDDSKSRDKL</sequence>
<proteinExistence type="predicted"/>
<protein>
    <submittedName>
        <fullName evidence="2">KOW domain-containing protein</fullName>
    </submittedName>
</protein>
<reference evidence="2" key="1">
    <citation type="submission" date="2016-11" db="UniProtKB">
        <authorList>
            <consortium name="WormBaseParasite"/>
        </authorList>
    </citation>
    <scope>IDENTIFICATION</scope>
    <source>
        <strain evidence="2">KR3021</strain>
    </source>
</reference>
<accession>A0AC35TZ62</accession>
<evidence type="ECO:0000313" key="2">
    <source>
        <dbReference type="WBParaSite" id="RSKR_0000597500.1"/>
    </source>
</evidence>